<proteinExistence type="predicted"/>
<dbReference type="EMBL" id="JANBUP010000299">
    <property type="protein sequence ID" value="KAJ2812067.1"/>
    <property type="molecule type" value="Genomic_DNA"/>
</dbReference>
<dbReference type="Proteomes" id="UP001140096">
    <property type="component" value="Unassembled WGS sequence"/>
</dbReference>
<comment type="caution">
    <text evidence="1">The sequence shown here is derived from an EMBL/GenBank/DDBJ whole genome shotgun (WGS) entry which is preliminary data.</text>
</comment>
<protein>
    <submittedName>
        <fullName evidence="1">Uncharacterized protein</fullName>
    </submittedName>
</protein>
<reference evidence="1" key="1">
    <citation type="submission" date="2022-07" db="EMBL/GenBank/DDBJ databases">
        <title>Phylogenomic reconstructions and comparative analyses of Kickxellomycotina fungi.</title>
        <authorList>
            <person name="Reynolds N.K."/>
            <person name="Stajich J.E."/>
            <person name="Barry K."/>
            <person name="Grigoriev I.V."/>
            <person name="Crous P."/>
            <person name="Smith M.E."/>
        </authorList>
    </citation>
    <scope>NUCLEOTIDE SEQUENCE</scope>
    <source>
        <strain evidence="1">CBS 102833</strain>
    </source>
</reference>
<keyword evidence="2" id="KW-1185">Reference proteome</keyword>
<name>A0ACC1LMT1_9FUNG</name>
<evidence type="ECO:0000313" key="1">
    <source>
        <dbReference type="EMBL" id="KAJ2812067.1"/>
    </source>
</evidence>
<sequence length="1395" mass="157543">MRLYSTENASGSDAKPEAIAAPEEKPKERPPGTYMIWAMEAIGATMAFFYYLHLHTDLLKPEVRERLNPEKYTPFTLLEKESLTPDTVRFRFRVNRPRFDGDLETLVDSVVGKGAWAMDIKDHMVQTYRTYTPVAFSMSEVVDEETGSRQGYLDFVVKRYPRGSLSRFLHDTRVGDQVEMRGPTLVWPYHAAKYRHLYMIAGGTGVAPMYQLIDRILNDPEDSDTRISLLYGSQTEADIIYREHLDRLAKTHGDRLAVTYLVDRGPATAAARVAVPDMDSVRLFTAGFERGKDVMLMCGPDAMLAAISGVKPIGAGQGPVQGVLRELGFTPADIIKVLWPGWRYLDNNVTRLCLLVQASGSASPDLANQTGVPVHNYAKELNIDVGLIDICNGSASKELACEPYIDCAFPLVRSIKLSFIQPDGNEIASPDFKFNIYSFVRRIKEMTPSTRKIIISSIIIDQQLSGLCSLSYSRFDSAYNAEQVYQLAQRNASTLKYLNIDGAAPIDIAGLFQSIDGSYIQYHCLHTLKLNGSSTFGVLRRPVFPGAVPFPNLHCLRFGSVCSFGDDTLFRGNAATLESLIIFLGPEAVKVFREYRVFTPVSHPKLRHIKLRLKSDSETNIFSTDAEYMRFVLSIGPNATALDIIDSLDGPGLQYIIPVFHEHSSLQVLSMPFVSFRFWEVVSLVKALPLLLDLYTSTPAIEPRPTGVPKHKLPAYVIDKYASVGKRFRCWHISIVDDQEWEKLVRCLLLLALVCPSFDYANIGIVWREVFMAHMKRMITTDGFRPYATRLRRLLFGGWNNKIPSVKVLEARHAAFVAQVNARIERRNIEAANAMRTLSPLEIFPIHIVELILDHVTSTSRRRLDDVSVDSEDFEEYAKLVMPLLTSCPNFAPPIYARIFRVYGMYLTDTSNERRTKPSLPICPTDSGVSTHLYTKILAINVDILDVYSGAALTYFPHIDHTFPMVRSIVFNLQTFSIMEQPDADAYTSSDGDSKIDAFVQRIKQLAPRMRKVRIYLEFCQPDEDHIPHHRLTSLVGKLSQYAEDIYYEFYHTLIIIDQRLDGLCSLVYSGYEDTESGEEILELAQRNAPTLQYLEIKLVPITDITYLIRNVNGGYVQYPCLHTLKIGDLGGDDDDSRHPVFPGAVPFPSLRRLVIGSVNPFGDDTAFRGNAATLESLTLWSNHTTFQILREGKVFTPVSHPKLQYVSLEVNLDTEPDTFESDAEFMRFVMSIGPNAPVRIIYDQLDGPGFQHVIPVFAEHTCIQILELCSISLSLWDTIALVKALPQLTDLHTWFPVLSVLPNEVAEDRLPEYVIANYAPTGERFRCWHFLNYTAEDTGDVVRCVFLLALACPNFGHAATKPRDRSKFIARVKEVIRTDDFRPYATRLERFLYD</sequence>
<organism evidence="1 2">
    <name type="scientific">Coemansia furcata</name>
    <dbReference type="NCBI Taxonomy" id="417177"/>
    <lineage>
        <taxon>Eukaryota</taxon>
        <taxon>Fungi</taxon>
        <taxon>Fungi incertae sedis</taxon>
        <taxon>Zoopagomycota</taxon>
        <taxon>Kickxellomycotina</taxon>
        <taxon>Kickxellomycetes</taxon>
        <taxon>Kickxellales</taxon>
        <taxon>Kickxellaceae</taxon>
        <taxon>Coemansia</taxon>
    </lineage>
</organism>
<gene>
    <name evidence="1" type="ORF">H4S07_001655</name>
</gene>
<accession>A0ACC1LMT1</accession>
<evidence type="ECO:0000313" key="2">
    <source>
        <dbReference type="Proteomes" id="UP001140096"/>
    </source>
</evidence>